<evidence type="ECO:0000313" key="17">
    <source>
        <dbReference type="EMBL" id="RMU56279.1"/>
    </source>
</evidence>
<dbReference type="InterPro" id="IPR022653">
    <property type="entry name" value="De-COase2_pyr-phos_BS"/>
</dbReference>
<feature type="binding site" evidence="12">
    <location>
        <position position="370"/>
    </location>
    <ligand>
        <name>pyridoxal 5'-phosphate</name>
        <dbReference type="ChEBI" id="CHEBI:597326"/>
    </ligand>
</feature>
<dbReference type="InterPro" id="IPR029066">
    <property type="entry name" value="PLP-binding_barrel"/>
</dbReference>
<dbReference type="InterPro" id="IPR000183">
    <property type="entry name" value="Orn/DAP/Arg_de-COase"/>
</dbReference>
<feature type="domain" description="Orn/DAP/Arg decarboxylase 2 N-terminal" evidence="16">
    <location>
        <begin position="35"/>
        <end position="280"/>
    </location>
</feature>
<dbReference type="Pfam" id="PF00278">
    <property type="entry name" value="Orn_DAP_Arg_deC"/>
    <property type="match status" value="1"/>
</dbReference>
<evidence type="ECO:0000256" key="10">
    <source>
        <dbReference type="ARBA" id="ARBA00066427"/>
    </source>
</evidence>
<dbReference type="Gene3D" id="2.40.37.10">
    <property type="entry name" value="Lyase, Ornithine Decarboxylase, Chain A, domain 1"/>
    <property type="match status" value="1"/>
</dbReference>
<dbReference type="PANTHER" id="PTHR43727">
    <property type="entry name" value="DIAMINOPIMELATE DECARBOXYLASE"/>
    <property type="match status" value="1"/>
</dbReference>
<dbReference type="EC" id="4.1.1.20" evidence="10 12"/>
<dbReference type="NCBIfam" id="TIGR01048">
    <property type="entry name" value="lysA"/>
    <property type="match status" value="1"/>
</dbReference>
<keyword evidence="3 12" id="KW-0210">Decarboxylase</keyword>
<dbReference type="Proteomes" id="UP000280395">
    <property type="component" value="Unassembled WGS sequence"/>
</dbReference>
<dbReference type="PRINTS" id="PR01181">
    <property type="entry name" value="DAPDCRBXLASE"/>
</dbReference>
<evidence type="ECO:0000256" key="2">
    <source>
        <dbReference type="ARBA" id="ARBA00022605"/>
    </source>
</evidence>
<evidence type="ECO:0000256" key="9">
    <source>
        <dbReference type="ARBA" id="ARBA00060983"/>
    </source>
</evidence>
<dbReference type="InterPro" id="IPR022644">
    <property type="entry name" value="De-COase2_N"/>
</dbReference>
<proteinExistence type="inferred from homology"/>
<dbReference type="SUPFAM" id="SSF50621">
    <property type="entry name" value="Alanine racemase C-terminal domain-like"/>
    <property type="match status" value="1"/>
</dbReference>
<comment type="pathway">
    <text evidence="8 12 14">Amino-acid biosynthesis; L-lysine biosynthesis via DAP pathway; L-lysine from DL-2,6-diaminopimelate: step 1/1.</text>
</comment>
<dbReference type="PANTHER" id="PTHR43727:SF2">
    <property type="entry name" value="GROUP IV DECARBOXYLASE"/>
    <property type="match status" value="1"/>
</dbReference>
<evidence type="ECO:0000259" key="15">
    <source>
        <dbReference type="Pfam" id="PF00278"/>
    </source>
</evidence>
<feature type="binding site" evidence="12">
    <location>
        <begin position="273"/>
        <end position="276"/>
    </location>
    <ligand>
        <name>pyridoxal 5'-phosphate</name>
        <dbReference type="ChEBI" id="CHEBI:597326"/>
    </ligand>
</feature>
<dbReference type="GO" id="GO:0030170">
    <property type="term" value="F:pyridoxal phosphate binding"/>
    <property type="evidence" value="ECO:0007669"/>
    <property type="project" value="UniProtKB-UniRule"/>
</dbReference>
<dbReference type="InterPro" id="IPR009006">
    <property type="entry name" value="Ala_racemase/Decarboxylase_C"/>
</dbReference>
<dbReference type="GO" id="GO:0009089">
    <property type="term" value="P:lysine biosynthetic process via diaminopimelate"/>
    <property type="evidence" value="ECO:0007669"/>
    <property type="project" value="UniProtKB-UniRule"/>
</dbReference>
<feature type="binding site" evidence="12">
    <location>
        <position position="239"/>
    </location>
    <ligand>
        <name>pyridoxal 5'-phosphate</name>
        <dbReference type="ChEBI" id="CHEBI:597326"/>
    </ligand>
</feature>
<dbReference type="SUPFAM" id="SSF51419">
    <property type="entry name" value="PLP-binding barrel"/>
    <property type="match status" value="1"/>
</dbReference>
<evidence type="ECO:0000256" key="5">
    <source>
        <dbReference type="ARBA" id="ARBA00023154"/>
    </source>
</evidence>
<feature type="domain" description="Orn/DAP/Arg decarboxylase 2 C-terminal" evidence="15">
    <location>
        <begin position="31"/>
        <end position="368"/>
    </location>
</feature>
<comment type="subunit">
    <text evidence="12">Homodimer.</text>
</comment>
<feature type="binding site" evidence="12">
    <location>
        <position position="370"/>
    </location>
    <ligand>
        <name>substrate</name>
    </ligand>
</feature>
<comment type="function">
    <text evidence="12">Specifically catalyzes the decarboxylation of meso-diaminopimelate (meso-DAP) to L-lysine.</text>
</comment>
<dbReference type="InterPro" id="IPR022657">
    <property type="entry name" value="De-COase2_CS"/>
</dbReference>
<feature type="active site" description="Proton donor" evidence="13">
    <location>
        <position position="342"/>
    </location>
</feature>
<dbReference type="GO" id="GO:0008836">
    <property type="term" value="F:diaminopimelate decarboxylase activity"/>
    <property type="evidence" value="ECO:0007669"/>
    <property type="project" value="UniProtKB-UniRule"/>
</dbReference>
<dbReference type="PROSITE" id="PS00878">
    <property type="entry name" value="ODR_DC_2_1"/>
    <property type="match status" value="1"/>
</dbReference>
<reference evidence="17 18" key="1">
    <citation type="submission" date="2018-08" db="EMBL/GenBank/DDBJ databases">
        <title>Recombination of ecologically and evolutionarily significant loci maintains genetic cohesion in the Pseudomonas syringae species complex.</title>
        <authorList>
            <person name="Dillon M."/>
            <person name="Thakur S."/>
            <person name="Almeida R.N.D."/>
            <person name="Weir B.S."/>
            <person name="Guttman D.S."/>
        </authorList>
    </citation>
    <scope>NUCLEOTIDE SEQUENCE [LARGE SCALE GENOMIC DNA]</scope>
    <source>
        <strain evidence="17 18">ICMP 14479</strain>
    </source>
</reference>
<evidence type="ECO:0000256" key="13">
    <source>
        <dbReference type="PIRSR" id="PIRSR600183-50"/>
    </source>
</evidence>
<feature type="binding site" evidence="12">
    <location>
        <position position="316"/>
    </location>
    <ligand>
        <name>substrate</name>
    </ligand>
</feature>
<sequence length="415" mass="45446">MDAFNYRDGELFAEGVALSAIAQRFGTPTYVYSRAHIEAQYRSFTDALDGVPHLVCYAVKANSNLGVLNVLARLGAGFDIVSRGELERVLAAGGQADKIVFSGVGKSREDMRRALEVGVHCFNVESTDELERLQVVAAEMGVRAPISLRVNPDVDAGTHPYISTGLKENKFGIAIADAEDVYIRAAQLPNLEVLGVDCHIGSQLTTLPPFLDALDRLLALIDRLGECGIYLHHIDLGGGVGVRYRDEEPPLIADYIQAVRERIEGRDLTLMFEPGRYIVANAGVLLTQVEYLKHTEHKDFAIVDAAMNDLIRPALYQAWMDVTAVTPRTSEARAYDIVGPICETGDFLAKDRELALEEGDLLAVHSAGAYGFVMSSNYNTRGRTAEVLVDGDQAFEVRRRETVAELYAGESLLPE</sequence>
<dbReference type="AlphaFoldDB" id="A0A3M5VDK1"/>
<comment type="similarity">
    <text evidence="9 12">Belongs to the Orn/Lys/Arg decarboxylase class-II family. LysA subfamily.</text>
</comment>
<dbReference type="HAMAP" id="MF_02120">
    <property type="entry name" value="LysA"/>
    <property type="match status" value="1"/>
</dbReference>
<feature type="binding site" evidence="12">
    <location>
        <position position="276"/>
    </location>
    <ligand>
        <name>substrate</name>
    </ligand>
</feature>
<feature type="modified residue" description="N6-(pyridoxal phosphate)lysine" evidence="12 13">
    <location>
        <position position="60"/>
    </location>
</feature>
<evidence type="ECO:0000259" key="16">
    <source>
        <dbReference type="Pfam" id="PF02784"/>
    </source>
</evidence>
<keyword evidence="6 12" id="KW-0456">Lyase</keyword>
<accession>A0A3M5VDK1</accession>
<keyword evidence="2 12" id="KW-0028">Amino-acid biosynthesis</keyword>
<dbReference type="UniPathway" id="UPA00034">
    <property type="reaction ID" value="UER00027"/>
</dbReference>
<dbReference type="PROSITE" id="PS00879">
    <property type="entry name" value="ODR_DC_2_2"/>
    <property type="match status" value="1"/>
</dbReference>
<evidence type="ECO:0000256" key="14">
    <source>
        <dbReference type="RuleBase" id="RU003738"/>
    </source>
</evidence>
<evidence type="ECO:0000256" key="1">
    <source>
        <dbReference type="ARBA" id="ARBA00001933"/>
    </source>
</evidence>
<evidence type="ECO:0000256" key="11">
    <source>
        <dbReference type="ARBA" id="ARBA00074972"/>
    </source>
</evidence>
<gene>
    <name evidence="12" type="primary">lysA</name>
    <name evidence="17" type="ORF">ALP29_01757</name>
</gene>
<keyword evidence="5 12" id="KW-0457">Lysine biosynthesis</keyword>
<comment type="caution">
    <text evidence="17">The sequence shown here is derived from an EMBL/GenBank/DDBJ whole genome shotgun (WGS) entry which is preliminary data.</text>
</comment>
<evidence type="ECO:0000256" key="8">
    <source>
        <dbReference type="ARBA" id="ARBA00060643"/>
    </source>
</evidence>
<organism evidence="17 18">
    <name type="scientific">Pseudomonas syringae pv. avii</name>
    <dbReference type="NCBI Taxonomy" id="663959"/>
    <lineage>
        <taxon>Bacteria</taxon>
        <taxon>Pseudomonadati</taxon>
        <taxon>Pseudomonadota</taxon>
        <taxon>Gammaproteobacteria</taxon>
        <taxon>Pseudomonadales</taxon>
        <taxon>Pseudomonadaceae</taxon>
        <taxon>Pseudomonas</taxon>
        <taxon>Pseudomonas syringae</taxon>
    </lineage>
</organism>
<comment type="cofactor">
    <cofactor evidence="1 12 13 14">
        <name>pyridoxal 5'-phosphate</name>
        <dbReference type="ChEBI" id="CHEBI:597326"/>
    </cofactor>
</comment>
<feature type="binding site" evidence="12">
    <location>
        <position position="343"/>
    </location>
    <ligand>
        <name>substrate</name>
    </ligand>
</feature>
<dbReference type="PRINTS" id="PR01179">
    <property type="entry name" value="ODADCRBXLASE"/>
</dbReference>
<dbReference type="InterPro" id="IPR022643">
    <property type="entry name" value="De-COase2_C"/>
</dbReference>
<evidence type="ECO:0000256" key="12">
    <source>
        <dbReference type="HAMAP-Rule" id="MF_02120"/>
    </source>
</evidence>
<protein>
    <recommendedName>
        <fullName evidence="11 12">Diaminopimelate decarboxylase</fullName>
        <shortName evidence="12">DAP decarboxylase</shortName>
        <shortName evidence="12">DAPDC</shortName>
        <ecNumber evidence="10 12">4.1.1.20</ecNumber>
    </recommendedName>
</protein>
<evidence type="ECO:0000256" key="3">
    <source>
        <dbReference type="ARBA" id="ARBA00022793"/>
    </source>
</evidence>
<dbReference type="EMBL" id="RBUA01000718">
    <property type="protein sequence ID" value="RMU56279.1"/>
    <property type="molecule type" value="Genomic_DNA"/>
</dbReference>
<comment type="catalytic activity">
    <reaction evidence="7 12 14">
        <text>meso-2,6-diaminopimelate + H(+) = L-lysine + CO2</text>
        <dbReference type="Rhea" id="RHEA:15101"/>
        <dbReference type="ChEBI" id="CHEBI:15378"/>
        <dbReference type="ChEBI" id="CHEBI:16526"/>
        <dbReference type="ChEBI" id="CHEBI:32551"/>
        <dbReference type="ChEBI" id="CHEBI:57791"/>
        <dbReference type="EC" id="4.1.1.20"/>
    </reaction>
</comment>
<evidence type="ECO:0000256" key="4">
    <source>
        <dbReference type="ARBA" id="ARBA00022898"/>
    </source>
</evidence>
<dbReference type="Pfam" id="PF02784">
    <property type="entry name" value="Orn_Arg_deC_N"/>
    <property type="match status" value="1"/>
</dbReference>
<keyword evidence="4 12" id="KW-0663">Pyridoxal phosphate</keyword>
<dbReference type="FunFam" id="3.20.20.10:FF:000003">
    <property type="entry name" value="Diaminopimelate decarboxylase"/>
    <property type="match status" value="1"/>
</dbReference>
<dbReference type="Gene3D" id="3.20.20.10">
    <property type="entry name" value="Alanine racemase"/>
    <property type="match status" value="1"/>
</dbReference>
<evidence type="ECO:0000256" key="7">
    <source>
        <dbReference type="ARBA" id="ARBA00050464"/>
    </source>
</evidence>
<name>A0A3M5VDK1_PSESX</name>
<evidence type="ECO:0000256" key="6">
    <source>
        <dbReference type="ARBA" id="ARBA00023239"/>
    </source>
</evidence>
<dbReference type="FunFam" id="2.40.37.10:FF:000003">
    <property type="entry name" value="Diaminopimelate decarboxylase"/>
    <property type="match status" value="1"/>
</dbReference>
<dbReference type="RefSeq" id="WP_003195418.1">
    <property type="nucleotide sequence ID" value="NZ_RBUA01000718.1"/>
</dbReference>
<dbReference type="GeneID" id="99637723"/>
<evidence type="ECO:0000313" key="18">
    <source>
        <dbReference type="Proteomes" id="UP000280395"/>
    </source>
</evidence>
<dbReference type="CDD" id="cd06828">
    <property type="entry name" value="PLPDE_III_DapDC"/>
    <property type="match status" value="1"/>
</dbReference>
<dbReference type="InterPro" id="IPR002986">
    <property type="entry name" value="DAP_deCOOHase_LysA"/>
</dbReference>
<feature type="binding site" evidence="12">
    <location>
        <position position="312"/>
    </location>
    <ligand>
        <name>substrate</name>
    </ligand>
</feature>